<feature type="transmembrane region" description="Helical" evidence="1">
    <location>
        <begin position="193"/>
        <end position="209"/>
    </location>
</feature>
<dbReference type="EMBL" id="UGCD01000002">
    <property type="protein sequence ID" value="STI17114.1"/>
    <property type="molecule type" value="Genomic_DNA"/>
</dbReference>
<dbReference type="EMBL" id="LC177548">
    <property type="protein sequence ID" value="BAV90441.1"/>
    <property type="molecule type" value="Genomic_DNA"/>
</dbReference>
<keyword evidence="1" id="KW-0812">Transmembrane</keyword>
<feature type="transmembrane region" description="Helical" evidence="1">
    <location>
        <begin position="163"/>
        <end position="181"/>
    </location>
</feature>
<accession>A0A1J1DKK5</accession>
<feature type="transmembrane region" description="Helical" evidence="1">
    <location>
        <begin position="33"/>
        <end position="52"/>
    </location>
</feature>
<evidence type="ECO:0000313" key="2">
    <source>
        <dbReference type="EMBL" id="BAV90441.1"/>
    </source>
</evidence>
<gene>
    <name evidence="2" type="primary">wzy</name>
    <name evidence="3" type="ORF">NCTC10865_02398</name>
</gene>
<dbReference type="AlphaFoldDB" id="A0A1J1DKK5"/>
<feature type="transmembrane region" description="Helical" evidence="1">
    <location>
        <begin position="411"/>
        <end position="439"/>
    </location>
</feature>
<feature type="transmembrane region" description="Helical" evidence="1">
    <location>
        <begin position="128"/>
        <end position="151"/>
    </location>
</feature>
<keyword evidence="1" id="KW-1133">Transmembrane helix</keyword>
<dbReference type="Proteomes" id="UP000254159">
    <property type="component" value="Unassembled WGS sequence"/>
</dbReference>
<keyword evidence="1" id="KW-0472">Membrane</keyword>
<evidence type="ECO:0000313" key="4">
    <source>
        <dbReference type="Proteomes" id="UP000254159"/>
    </source>
</evidence>
<feature type="transmembrane region" description="Helical" evidence="1">
    <location>
        <begin position="221"/>
        <end position="241"/>
    </location>
</feature>
<dbReference type="RefSeq" id="WP_032181170.1">
    <property type="nucleotide sequence ID" value="NZ_BDOY01000004.1"/>
</dbReference>
<protein>
    <submittedName>
        <fullName evidence="2">O-antigen polymerase</fullName>
    </submittedName>
</protein>
<sequence>MPVNKIALISFLSRVLLITLMVIIKIACGYSKILSTVFFIGLLIVSVFLIFLKKKEYTLISLLCVDEINSQNSLLLYLNLAMALCFFVDCLYNRSKTFTNIELLCVALILGIETSFTIFNIFDKSAISIALQYTINDFKILFVVIVSYFYFKGCDARKIQVALMFVFISQFLYIIVGYILGLKSTRLVDFDMGVGYSAILFLFLPYIYSKIIFEKNNRFRYLFLTSMLLIAMYKCHILSAQNLLSIPLVTMFVLFTSRRSIVSKMIILSVISITILLLPLILQLLTSTMDILPDLRGKIENIIAVLSFSGDYYVSSHSVQVRLLEFVNIINEMNPVSLLIGKGLGSSFTDAAYPFIGLDEYDYNLEQIRANEFYTPHNISYFILKFGVGTFIFLTLYSVSKIRKCKPNNLALMVSLFSFSILNMGFSLLPSLALGIFLVMSIDDLKVQQNEFSYKKHNNSVC</sequence>
<reference evidence="3 4" key="2">
    <citation type="submission" date="2018-06" db="EMBL/GenBank/DDBJ databases">
        <authorList>
            <consortium name="Pathogen Informatics"/>
            <person name="Doyle S."/>
        </authorList>
    </citation>
    <scope>NUCLEOTIDE SEQUENCE [LARGE SCALE GENOMIC DNA]</scope>
    <source>
        <strain evidence="3 4">NCTC10865</strain>
    </source>
</reference>
<feature type="transmembrane region" description="Helical" evidence="1">
    <location>
        <begin position="103"/>
        <end position="122"/>
    </location>
</feature>
<feature type="transmembrane region" description="Helical" evidence="1">
    <location>
        <begin position="261"/>
        <end position="282"/>
    </location>
</feature>
<evidence type="ECO:0000313" key="3">
    <source>
        <dbReference type="EMBL" id="STI17114.1"/>
    </source>
</evidence>
<organism evidence="2">
    <name type="scientific">Escherichia coli</name>
    <dbReference type="NCBI Taxonomy" id="562"/>
    <lineage>
        <taxon>Bacteria</taxon>
        <taxon>Pseudomonadati</taxon>
        <taxon>Pseudomonadota</taxon>
        <taxon>Gammaproteobacteria</taxon>
        <taxon>Enterobacterales</taxon>
        <taxon>Enterobacteriaceae</taxon>
        <taxon>Escherichia</taxon>
    </lineage>
</organism>
<feature type="transmembrane region" description="Helical" evidence="1">
    <location>
        <begin position="6"/>
        <end position="26"/>
    </location>
</feature>
<feature type="transmembrane region" description="Helical" evidence="1">
    <location>
        <begin position="379"/>
        <end position="399"/>
    </location>
</feature>
<evidence type="ECO:0000256" key="1">
    <source>
        <dbReference type="SAM" id="Phobius"/>
    </source>
</evidence>
<reference evidence="2" key="1">
    <citation type="journal article" date="2017" name="Microb. Genom.">
        <title>An untypeable enterotoxigenic Escherichia coli represents one of the dominant types causing human disease.</title>
        <authorList>
            <person name="Iguchi A."/>
            <person name="von Mentzer A."/>
            <person name="Kikuchi T."/>
            <person name="Thomson N.R."/>
        </authorList>
    </citation>
    <scope>NUCLEOTIDE SEQUENCE</scope>
    <source>
        <strain evidence="2">E2348</strain>
    </source>
</reference>
<proteinExistence type="predicted"/>
<name>A0A1J1DKK5_ECOLX</name>